<proteinExistence type="predicted"/>
<evidence type="ECO:0008006" key="4">
    <source>
        <dbReference type="Google" id="ProtNLM"/>
    </source>
</evidence>
<feature type="transmembrane region" description="Helical" evidence="1">
    <location>
        <begin position="113"/>
        <end position="137"/>
    </location>
</feature>
<feature type="transmembrane region" description="Helical" evidence="1">
    <location>
        <begin position="149"/>
        <end position="168"/>
    </location>
</feature>
<dbReference type="PANTHER" id="PTHR43471:SF10">
    <property type="entry name" value="SLL1107 PROTEIN"/>
    <property type="match status" value="1"/>
</dbReference>
<protein>
    <recommendedName>
        <fullName evidence="4">ABC transporter permease</fullName>
    </recommendedName>
</protein>
<sequence length="277" mass="30312">MPIFVIARLTIREAQRRRLLWVALFMGIAFLLVFGIAFHFIRLDIERQVTAPDELTFVSVLLLTAGLYAVNLLTNVLAVLVSITTISGEIESHTIDAIVTKPFPRWQVVVGKWLGYAALVLLYLALLVAGLMLIVYLRSGFYMENIGRGVLMMALAALLVLTVSIAGGTRLSTIANGVMTFMLFGIAFLGGLVEQVGALIRNTAAVNVGIVSSLIMPADSLWKKAVGYFQPGESMNPFELGPFAAITEPSSLMVVYAVFYLIVLLGFAMWSFSRRDL</sequence>
<reference evidence="2" key="1">
    <citation type="submission" date="2016-01" db="EMBL/GenBank/DDBJ databases">
        <authorList>
            <person name="Mcilroy J.S."/>
            <person name="Karst M S."/>
            <person name="Albertsen M."/>
        </authorList>
    </citation>
    <scope>NUCLEOTIDE SEQUENCE</scope>
    <source>
        <strain evidence="2">Cfx-K</strain>
    </source>
</reference>
<keyword evidence="3" id="KW-1185">Reference proteome</keyword>
<dbReference type="EMBL" id="LN890655">
    <property type="protein sequence ID" value="CUS05499.2"/>
    <property type="molecule type" value="Genomic_DNA"/>
</dbReference>
<dbReference type="Pfam" id="PF12679">
    <property type="entry name" value="ABC2_membrane_2"/>
    <property type="match status" value="1"/>
</dbReference>
<dbReference type="GO" id="GO:0140359">
    <property type="term" value="F:ABC-type transporter activity"/>
    <property type="evidence" value="ECO:0007669"/>
    <property type="project" value="InterPro"/>
</dbReference>
<feature type="transmembrane region" description="Helical" evidence="1">
    <location>
        <begin position="20"/>
        <end position="43"/>
    </location>
</feature>
<dbReference type="PANTHER" id="PTHR43471">
    <property type="entry name" value="ABC TRANSPORTER PERMEASE"/>
    <property type="match status" value="1"/>
</dbReference>
<organism evidence="2 3">
    <name type="scientific">Candidatus Promineifilum breve</name>
    <dbReference type="NCBI Taxonomy" id="1806508"/>
    <lineage>
        <taxon>Bacteria</taxon>
        <taxon>Bacillati</taxon>
        <taxon>Chloroflexota</taxon>
        <taxon>Ardenticatenia</taxon>
        <taxon>Candidatus Promineifilales</taxon>
        <taxon>Candidatus Promineifilaceae</taxon>
        <taxon>Candidatus Promineifilum</taxon>
    </lineage>
</organism>
<keyword evidence="1" id="KW-1133">Transmembrane helix</keyword>
<dbReference type="GO" id="GO:0005886">
    <property type="term" value="C:plasma membrane"/>
    <property type="evidence" value="ECO:0007669"/>
    <property type="project" value="UniProtKB-SubCell"/>
</dbReference>
<dbReference type="Proteomes" id="UP000215027">
    <property type="component" value="Chromosome I"/>
</dbReference>
<feature type="transmembrane region" description="Helical" evidence="1">
    <location>
        <begin position="174"/>
        <end position="192"/>
    </location>
</feature>
<keyword evidence="1" id="KW-0472">Membrane</keyword>
<gene>
    <name evidence="2" type="ORF">CFX0092_A3621</name>
</gene>
<evidence type="ECO:0000256" key="1">
    <source>
        <dbReference type="SAM" id="Phobius"/>
    </source>
</evidence>
<name>A0A160T7A0_9CHLR</name>
<dbReference type="KEGG" id="pbf:CFX0092_A3621"/>
<dbReference type="OrthoDB" id="5146022at2"/>
<accession>A0A160T7A0</accession>
<feature type="transmembrane region" description="Helical" evidence="1">
    <location>
        <begin position="253"/>
        <end position="272"/>
    </location>
</feature>
<feature type="transmembrane region" description="Helical" evidence="1">
    <location>
        <begin position="55"/>
        <end position="83"/>
    </location>
</feature>
<dbReference type="AlphaFoldDB" id="A0A160T7A0"/>
<dbReference type="RefSeq" id="WP_095044707.1">
    <property type="nucleotide sequence ID" value="NZ_LN890655.1"/>
</dbReference>
<evidence type="ECO:0000313" key="2">
    <source>
        <dbReference type="EMBL" id="CUS05499.2"/>
    </source>
</evidence>
<keyword evidence="1" id="KW-0812">Transmembrane</keyword>
<evidence type="ECO:0000313" key="3">
    <source>
        <dbReference type="Proteomes" id="UP000215027"/>
    </source>
</evidence>